<dbReference type="SMART" id="SM00387">
    <property type="entry name" value="HATPase_c"/>
    <property type="match status" value="1"/>
</dbReference>
<organism evidence="14 15">
    <name type="scientific">Dawidia cretensis</name>
    <dbReference type="NCBI Taxonomy" id="2782350"/>
    <lineage>
        <taxon>Bacteria</taxon>
        <taxon>Pseudomonadati</taxon>
        <taxon>Bacteroidota</taxon>
        <taxon>Cytophagia</taxon>
        <taxon>Cytophagales</taxon>
        <taxon>Chryseotaleaceae</taxon>
        <taxon>Dawidia</taxon>
    </lineage>
</organism>
<dbReference type="AlphaFoldDB" id="A0AAP2E157"/>
<keyword evidence="7" id="KW-0808">Transferase</keyword>
<comment type="caution">
    <text evidence="14">The sequence shown here is derived from an EMBL/GenBank/DDBJ whole genome shotgun (WGS) entry which is preliminary data.</text>
</comment>
<evidence type="ECO:0000256" key="3">
    <source>
        <dbReference type="ARBA" id="ARBA00012438"/>
    </source>
</evidence>
<dbReference type="InterPro" id="IPR036097">
    <property type="entry name" value="HisK_dim/P_sf"/>
</dbReference>
<evidence type="ECO:0000256" key="7">
    <source>
        <dbReference type="ARBA" id="ARBA00022679"/>
    </source>
</evidence>
<dbReference type="Gene3D" id="3.30.450.270">
    <property type="match status" value="1"/>
</dbReference>
<dbReference type="RefSeq" id="WP_254085636.1">
    <property type="nucleotide sequence ID" value="NZ_JAHESE010000019.1"/>
</dbReference>
<dbReference type="InterPro" id="IPR035965">
    <property type="entry name" value="PAS-like_dom_sf"/>
</dbReference>
<evidence type="ECO:0000256" key="9">
    <source>
        <dbReference type="ARBA" id="ARBA00022991"/>
    </source>
</evidence>
<evidence type="ECO:0000256" key="10">
    <source>
        <dbReference type="ARBA" id="ARBA00023170"/>
    </source>
</evidence>
<dbReference type="GO" id="GO:0009881">
    <property type="term" value="F:photoreceptor activity"/>
    <property type="evidence" value="ECO:0007669"/>
    <property type="project" value="UniProtKB-KW"/>
</dbReference>
<gene>
    <name evidence="14" type="ORF">KK062_17565</name>
</gene>
<dbReference type="InterPro" id="IPR052162">
    <property type="entry name" value="Sensor_kinase/Photoreceptor"/>
</dbReference>
<dbReference type="InterPro" id="IPR029016">
    <property type="entry name" value="GAF-like_dom_sf"/>
</dbReference>
<dbReference type="InterPro" id="IPR036890">
    <property type="entry name" value="HATPase_C_sf"/>
</dbReference>
<dbReference type="Pfam" id="PF02518">
    <property type="entry name" value="HATPase_c"/>
    <property type="match status" value="1"/>
</dbReference>
<reference evidence="14 15" key="1">
    <citation type="submission" date="2021-05" db="EMBL/GenBank/DDBJ databases">
        <title>A Polyphasic approach of four new species of the genus Ohtaekwangia: Ohtaekwangia histidinii sp. nov., Ohtaekwangia cretensis sp. nov., Ohtaekwangia indiensis sp. nov., Ohtaekwangia reichenbachii sp. nov. from diverse environment.</title>
        <authorList>
            <person name="Octaviana S."/>
        </authorList>
    </citation>
    <scope>NUCLEOTIDE SEQUENCE [LARGE SCALE GENOMIC DNA]</scope>
    <source>
        <strain evidence="14 15">PWU5</strain>
    </source>
</reference>
<evidence type="ECO:0000256" key="1">
    <source>
        <dbReference type="ARBA" id="ARBA00000085"/>
    </source>
</evidence>
<name>A0AAP2E157_9BACT</name>
<comment type="similarity">
    <text evidence="2">In the N-terminal section; belongs to the phytochrome family.</text>
</comment>
<evidence type="ECO:0000259" key="12">
    <source>
        <dbReference type="PROSITE" id="PS50046"/>
    </source>
</evidence>
<keyword evidence="6" id="KW-0716">Sensory transduction</keyword>
<evidence type="ECO:0000313" key="14">
    <source>
        <dbReference type="EMBL" id="MBT1710058.1"/>
    </source>
</evidence>
<dbReference type="InterPro" id="IPR013515">
    <property type="entry name" value="Phytochrome_cen-reg"/>
</dbReference>
<keyword evidence="5" id="KW-0597">Phosphoprotein</keyword>
<comment type="catalytic activity">
    <reaction evidence="1">
        <text>ATP + protein L-histidine = ADP + protein N-phospho-L-histidine.</text>
        <dbReference type="EC" id="2.7.13.3"/>
    </reaction>
</comment>
<dbReference type="SUPFAM" id="SSF55874">
    <property type="entry name" value="ATPase domain of HSP90 chaperone/DNA topoisomerase II/histidine kinase"/>
    <property type="match status" value="1"/>
</dbReference>
<dbReference type="PRINTS" id="PR01033">
    <property type="entry name" value="PHYTOCHROME"/>
</dbReference>
<dbReference type="SUPFAM" id="SSF47384">
    <property type="entry name" value="Homodimeric domain of signal transducing histidine kinase"/>
    <property type="match status" value="1"/>
</dbReference>
<feature type="domain" description="Histidine kinase" evidence="13">
    <location>
        <begin position="535"/>
        <end position="754"/>
    </location>
</feature>
<dbReference type="EC" id="2.7.13.3" evidence="3"/>
<evidence type="ECO:0000256" key="5">
    <source>
        <dbReference type="ARBA" id="ARBA00022553"/>
    </source>
</evidence>
<dbReference type="FunFam" id="3.30.565.10:FF:000006">
    <property type="entry name" value="Sensor histidine kinase WalK"/>
    <property type="match status" value="1"/>
</dbReference>
<evidence type="ECO:0000256" key="4">
    <source>
        <dbReference type="ARBA" id="ARBA00022543"/>
    </source>
</evidence>
<dbReference type="InterPro" id="IPR005467">
    <property type="entry name" value="His_kinase_dom"/>
</dbReference>
<dbReference type="InterPro" id="IPR001294">
    <property type="entry name" value="Phytochrome"/>
</dbReference>
<dbReference type="SUPFAM" id="SSF55781">
    <property type="entry name" value="GAF domain-like"/>
    <property type="match status" value="2"/>
</dbReference>
<keyword evidence="11" id="KW-0175">Coiled coil</keyword>
<evidence type="ECO:0000256" key="8">
    <source>
        <dbReference type="ARBA" id="ARBA00022777"/>
    </source>
</evidence>
<dbReference type="GO" id="GO:0000155">
    <property type="term" value="F:phosphorelay sensor kinase activity"/>
    <property type="evidence" value="ECO:0007669"/>
    <property type="project" value="InterPro"/>
</dbReference>
<dbReference type="Pfam" id="PF00360">
    <property type="entry name" value="PHY"/>
    <property type="match status" value="1"/>
</dbReference>
<evidence type="ECO:0000256" key="11">
    <source>
        <dbReference type="SAM" id="Coils"/>
    </source>
</evidence>
<dbReference type="InterPro" id="IPR043150">
    <property type="entry name" value="Phytochrome_PHY_sf"/>
</dbReference>
<accession>A0AAP2E157</accession>
<dbReference type="PROSITE" id="PS50109">
    <property type="entry name" value="HIS_KIN"/>
    <property type="match status" value="1"/>
</dbReference>
<dbReference type="Gene3D" id="3.30.450.40">
    <property type="match status" value="1"/>
</dbReference>
<feature type="coiled-coil region" evidence="11">
    <location>
        <begin position="508"/>
        <end position="535"/>
    </location>
</feature>
<dbReference type="EMBL" id="JAHESE010000019">
    <property type="protein sequence ID" value="MBT1710058.1"/>
    <property type="molecule type" value="Genomic_DNA"/>
</dbReference>
<keyword evidence="4" id="KW-0600">Photoreceptor protein</keyword>
<dbReference type="PANTHER" id="PTHR43304:SF1">
    <property type="entry name" value="PAC DOMAIN-CONTAINING PROTEIN"/>
    <property type="match status" value="1"/>
</dbReference>
<evidence type="ECO:0000256" key="6">
    <source>
        <dbReference type="ARBA" id="ARBA00022606"/>
    </source>
</evidence>
<feature type="domain" description="Phytochrome chromophore attachment site" evidence="12">
    <location>
        <begin position="149"/>
        <end position="311"/>
    </location>
</feature>
<dbReference type="SMART" id="SM00065">
    <property type="entry name" value="GAF"/>
    <property type="match status" value="1"/>
</dbReference>
<dbReference type="InterPro" id="IPR003018">
    <property type="entry name" value="GAF"/>
</dbReference>
<keyword evidence="15" id="KW-1185">Reference proteome</keyword>
<dbReference type="Proteomes" id="UP001319080">
    <property type="component" value="Unassembled WGS sequence"/>
</dbReference>
<dbReference type="Pfam" id="PF08446">
    <property type="entry name" value="PAS_2"/>
    <property type="match status" value="1"/>
</dbReference>
<dbReference type="InterPro" id="IPR016132">
    <property type="entry name" value="Phyto_chromo_attachment"/>
</dbReference>
<dbReference type="InterPro" id="IPR003594">
    <property type="entry name" value="HATPase_dom"/>
</dbReference>
<evidence type="ECO:0000313" key="15">
    <source>
        <dbReference type="Proteomes" id="UP001319080"/>
    </source>
</evidence>
<proteinExistence type="inferred from homology"/>
<dbReference type="Pfam" id="PF01590">
    <property type="entry name" value="GAF"/>
    <property type="match status" value="1"/>
</dbReference>
<evidence type="ECO:0000256" key="2">
    <source>
        <dbReference type="ARBA" id="ARBA00006402"/>
    </source>
</evidence>
<evidence type="ECO:0000259" key="13">
    <source>
        <dbReference type="PROSITE" id="PS50109"/>
    </source>
</evidence>
<keyword evidence="10" id="KW-0675">Receptor</keyword>
<dbReference type="GO" id="GO:0009584">
    <property type="term" value="P:detection of visible light"/>
    <property type="evidence" value="ECO:0007669"/>
    <property type="project" value="InterPro"/>
</dbReference>
<dbReference type="Gene3D" id="3.30.565.10">
    <property type="entry name" value="Histidine kinase-like ATPase, C-terminal domain"/>
    <property type="match status" value="1"/>
</dbReference>
<dbReference type="GO" id="GO:0006355">
    <property type="term" value="P:regulation of DNA-templated transcription"/>
    <property type="evidence" value="ECO:0007669"/>
    <property type="project" value="InterPro"/>
</dbReference>
<keyword evidence="8" id="KW-0418">Kinase</keyword>
<sequence>MKKIKDIVNRDLINLTNCESEPIHIPGSIQSHGFLIGVKQAPDFVIDFISGNCEAFIGVSPQSLLGQPLRTIFLDQLFQEFTDYVARGAIDASQPFVFRRAQTPYNTTLHYSNEILVLEFEPFPDGSQNLPDLYNQTRRFISLMEDASSLTDLCEAIAAETRSITGYDRVMIYRFDKDYNGKVIAESKRDDLVPFLGHHYPHTDIPPQARELYLRNLLRIIADVHYTPVPILTIDDNTPNKNLDLSLSILRSISPIHIEYLQNMGVAATLTISLVRQKKLWGLIACHHYSYKTLPHFTRLSAQLQGHFLTSQLSVREIADSYELSQEVEANYQRLLPVLRHENDFLTGLQHMPELLGLTHAEGVVIVNEGKLYSAGVVPPEPALRKLIHWLQNTVQGELNTSRLHDLYPEADTIRDTAAGIICNSLVDTTQDLILWLRPEVEKTIDWAGNPAKAVLPNEQGVRLSPRKSFDLWRETVRNQSKEWHSVEIQAAARLTFSLQRQLLLSYLSREEARYRKLSEKLQDTNAELENIQWIGTHDLKEPLRKIQIFASRILSSSFDALPITVADPVGRMMNAANRMQSLLDDIMAYSLLTKNNENAFAPCDLNQVIREVRHELKEELEEKKATLHTDTLPTLAVIPFQIRQLFFNLIANALKFSAPGKPPVIRIHYTPLPATETGAHRITLADNGIGFSQEHSEKIFQVFQRLHTQEKYAGTGIGLAICKKIMANHQGTIVATGQEGEGAAFVLEFPEIPTHRPF</sequence>
<dbReference type="InterPro" id="IPR013654">
    <property type="entry name" value="PAS_2"/>
</dbReference>
<dbReference type="PANTHER" id="PTHR43304">
    <property type="entry name" value="PHYTOCHROME-LIKE PROTEIN CPH1"/>
    <property type="match status" value="1"/>
</dbReference>
<protein>
    <recommendedName>
        <fullName evidence="3">histidine kinase</fullName>
        <ecNumber evidence="3">2.7.13.3</ecNumber>
    </recommendedName>
</protein>
<dbReference type="SUPFAM" id="SSF55785">
    <property type="entry name" value="PYP-like sensor domain (PAS domain)"/>
    <property type="match status" value="1"/>
</dbReference>
<dbReference type="Gene3D" id="3.30.450.20">
    <property type="entry name" value="PAS domain"/>
    <property type="match status" value="1"/>
</dbReference>
<keyword evidence="9" id="KW-0157">Chromophore</keyword>
<dbReference type="Gene3D" id="1.10.287.130">
    <property type="match status" value="1"/>
</dbReference>
<dbReference type="PROSITE" id="PS50046">
    <property type="entry name" value="PHYTOCHROME_2"/>
    <property type="match status" value="1"/>
</dbReference>